<keyword evidence="1" id="KW-0804">Transcription</keyword>
<accession>A0A1T5BCZ6</accession>
<dbReference type="EMBL" id="FUZF01000002">
    <property type="protein sequence ID" value="SKB44713.1"/>
    <property type="molecule type" value="Genomic_DNA"/>
</dbReference>
<dbReference type="GO" id="GO:0006352">
    <property type="term" value="P:DNA-templated transcription initiation"/>
    <property type="evidence" value="ECO:0007669"/>
    <property type="project" value="InterPro"/>
</dbReference>
<dbReference type="InterPro" id="IPR013325">
    <property type="entry name" value="RNA_pol_sigma_r2"/>
</dbReference>
<dbReference type="RefSeq" id="WP_079640971.1">
    <property type="nucleotide sequence ID" value="NZ_FUZF01000002.1"/>
</dbReference>
<evidence type="ECO:0000313" key="1">
    <source>
        <dbReference type="EMBL" id="SKB44713.1"/>
    </source>
</evidence>
<organism evidence="1 2">
    <name type="scientific">Sphingobacterium nematocida</name>
    <dbReference type="NCBI Taxonomy" id="1513896"/>
    <lineage>
        <taxon>Bacteria</taxon>
        <taxon>Pseudomonadati</taxon>
        <taxon>Bacteroidota</taxon>
        <taxon>Sphingobacteriia</taxon>
        <taxon>Sphingobacteriales</taxon>
        <taxon>Sphingobacteriaceae</taxon>
        <taxon>Sphingobacterium</taxon>
    </lineage>
</organism>
<dbReference type="SUPFAM" id="SSF88659">
    <property type="entry name" value="Sigma3 and sigma4 domains of RNA polymerase sigma factors"/>
    <property type="match status" value="1"/>
</dbReference>
<protein>
    <submittedName>
        <fullName evidence="1">DNA-directed RNA polymerase specialized sigma subunit, sigma24 family</fullName>
    </submittedName>
</protein>
<dbReference type="Gene3D" id="1.10.1740.10">
    <property type="match status" value="1"/>
</dbReference>
<name>A0A1T5BCZ6_9SPHI</name>
<dbReference type="Proteomes" id="UP000190150">
    <property type="component" value="Unassembled WGS sequence"/>
</dbReference>
<sequence length="188" mass="22227">MHIDQVYIQYLKDNDSKGIQLIYNKYAKQIVTLIIQNSGTEDDGYDILQESLVDIYHMARDRDFVLTTSFLAFLSLVCKRKWLNVLKKRQRMLVTNSENDLLYVEDRSYGEWEELLLQIDRENYVMTVLDTMGQSCQDIIRRCMVEKHQEKIAESLGISYAYLRKKKSECMSTLVKKVRESNIFKSLK</sequence>
<keyword evidence="1" id="KW-0240">DNA-directed RNA polymerase</keyword>
<reference evidence="2" key="1">
    <citation type="submission" date="2017-02" db="EMBL/GenBank/DDBJ databases">
        <authorList>
            <person name="Varghese N."/>
            <person name="Submissions S."/>
        </authorList>
    </citation>
    <scope>NUCLEOTIDE SEQUENCE [LARGE SCALE GENOMIC DNA]</scope>
    <source>
        <strain evidence="2">DSM 24091</strain>
    </source>
</reference>
<dbReference type="AlphaFoldDB" id="A0A1T5BCZ6"/>
<gene>
    <name evidence="1" type="ORF">SAMN05660841_00550</name>
</gene>
<keyword evidence="2" id="KW-1185">Reference proteome</keyword>
<proteinExistence type="predicted"/>
<dbReference type="GO" id="GO:0000428">
    <property type="term" value="C:DNA-directed RNA polymerase complex"/>
    <property type="evidence" value="ECO:0007669"/>
    <property type="project" value="UniProtKB-KW"/>
</dbReference>
<dbReference type="GO" id="GO:0003700">
    <property type="term" value="F:DNA-binding transcription factor activity"/>
    <property type="evidence" value="ECO:0007669"/>
    <property type="project" value="InterPro"/>
</dbReference>
<evidence type="ECO:0000313" key="2">
    <source>
        <dbReference type="Proteomes" id="UP000190150"/>
    </source>
</evidence>
<dbReference type="InterPro" id="IPR013324">
    <property type="entry name" value="RNA_pol_sigma_r3/r4-like"/>
</dbReference>
<dbReference type="STRING" id="1513896.SAMN05660841_00550"/>
<dbReference type="SUPFAM" id="SSF88946">
    <property type="entry name" value="Sigma2 domain of RNA polymerase sigma factors"/>
    <property type="match status" value="1"/>
</dbReference>
<dbReference type="OrthoDB" id="1099849at2"/>